<comment type="cofactor">
    <cofactor evidence="1">
        <name>FAD</name>
        <dbReference type="ChEBI" id="CHEBI:57692"/>
    </cofactor>
</comment>
<dbReference type="InterPro" id="IPR011601">
    <property type="entry name" value="MurB_C"/>
</dbReference>
<evidence type="ECO:0000256" key="16">
    <source>
        <dbReference type="ARBA" id="ARBA00048914"/>
    </source>
</evidence>
<evidence type="ECO:0000256" key="8">
    <source>
        <dbReference type="ARBA" id="ARBA00022630"/>
    </source>
</evidence>
<gene>
    <name evidence="18" type="ORF">MNB_SUP05-12-719</name>
    <name evidence="19" type="ORF">MNB_SUP05-13-59</name>
</gene>
<keyword evidence="7" id="KW-0132">Cell division</keyword>
<keyword evidence="8" id="KW-0285">Flavoprotein</keyword>
<evidence type="ECO:0000256" key="9">
    <source>
        <dbReference type="ARBA" id="ARBA00022827"/>
    </source>
</evidence>
<keyword evidence="12" id="KW-0573">Peptidoglycan synthesis</keyword>
<dbReference type="GO" id="GO:0009252">
    <property type="term" value="P:peptidoglycan biosynthetic process"/>
    <property type="evidence" value="ECO:0007669"/>
    <property type="project" value="UniProtKB-UniPathway"/>
</dbReference>
<dbReference type="Gene3D" id="3.30.43.10">
    <property type="entry name" value="Uridine Diphospho-n-acetylenolpyruvylglucosamine Reductase, domain 2"/>
    <property type="match status" value="1"/>
</dbReference>
<proteinExistence type="inferred from homology"/>
<evidence type="ECO:0000256" key="13">
    <source>
        <dbReference type="ARBA" id="ARBA00023002"/>
    </source>
</evidence>
<comment type="catalytic activity">
    <reaction evidence="16">
        <text>UDP-N-acetyl-alpha-D-muramate + NADP(+) = UDP-N-acetyl-3-O-(1-carboxyvinyl)-alpha-D-glucosamine + NADPH + H(+)</text>
        <dbReference type="Rhea" id="RHEA:12248"/>
        <dbReference type="ChEBI" id="CHEBI:15378"/>
        <dbReference type="ChEBI" id="CHEBI:57783"/>
        <dbReference type="ChEBI" id="CHEBI:58349"/>
        <dbReference type="ChEBI" id="CHEBI:68483"/>
        <dbReference type="ChEBI" id="CHEBI:70757"/>
        <dbReference type="EC" id="1.3.1.98"/>
    </reaction>
</comment>
<dbReference type="PANTHER" id="PTHR21071:SF4">
    <property type="entry name" value="UDP-N-ACETYLENOLPYRUVOYLGLUCOSAMINE REDUCTASE"/>
    <property type="match status" value="1"/>
</dbReference>
<dbReference type="InterPro" id="IPR003170">
    <property type="entry name" value="MurB"/>
</dbReference>
<dbReference type="SUPFAM" id="SSF56176">
    <property type="entry name" value="FAD-binding/transporter-associated domain-like"/>
    <property type="match status" value="1"/>
</dbReference>
<accession>A0A1W1DIR1</accession>
<dbReference type="PANTHER" id="PTHR21071">
    <property type="entry name" value="UDP-N-ACETYLENOLPYRUVOYLGLUCOSAMINE REDUCTASE"/>
    <property type="match status" value="1"/>
</dbReference>
<keyword evidence="14" id="KW-0131">Cell cycle</keyword>
<sequence length="273" mass="30156">MSKYCSFRTGGLAQDFFIPDTLNELSEFLKNNQKPILMLGLGSNLLVRDQGFDGVVIKLKHFDQLDIEDDVVHVGAGTTLAKLSRFCESKKLNGAEFLSAIPGNVGGALAMNAGAFGSEIWHFVESVTTINTSGVVFERNALDFDIDYRQVLNKNLDEYFIGANFKFKQAEKQQNIKALLEKRNESQPIGQANCGSVFKNPKGYFAAKLIEDSDLKGFCIGGACISEKHANFIINQDNASATDIEKLIFHIQQTVKSKFNIVLETEVRLVGDS</sequence>
<dbReference type="InterPro" id="IPR036635">
    <property type="entry name" value="MurB_C_sf"/>
</dbReference>
<dbReference type="PROSITE" id="PS51387">
    <property type="entry name" value="FAD_PCMH"/>
    <property type="match status" value="1"/>
</dbReference>
<dbReference type="NCBIfam" id="TIGR00179">
    <property type="entry name" value="murB"/>
    <property type="match status" value="1"/>
</dbReference>
<comment type="function">
    <text evidence="2">Cell wall formation.</text>
</comment>
<protein>
    <recommendedName>
        <fullName evidence="5">UDP-N-acetylmuramate dehydrogenase</fullName>
        <ecNumber evidence="5">1.3.1.98</ecNumber>
    </recommendedName>
</protein>
<keyword evidence="11" id="KW-0133">Cell shape</keyword>
<keyword evidence="13 19" id="KW-0560">Oxidoreductase</keyword>
<dbReference type="EC" id="1.3.1.98" evidence="5"/>
<dbReference type="InterPro" id="IPR006094">
    <property type="entry name" value="Oxid_FAD_bind_N"/>
</dbReference>
<dbReference type="HAMAP" id="MF_00037">
    <property type="entry name" value="MurB"/>
    <property type="match status" value="1"/>
</dbReference>
<evidence type="ECO:0000256" key="6">
    <source>
        <dbReference type="ARBA" id="ARBA00022490"/>
    </source>
</evidence>
<evidence type="ECO:0000256" key="10">
    <source>
        <dbReference type="ARBA" id="ARBA00022857"/>
    </source>
</evidence>
<name>A0A1W1DIR1_9ZZZZ</name>
<evidence type="ECO:0000256" key="15">
    <source>
        <dbReference type="ARBA" id="ARBA00023316"/>
    </source>
</evidence>
<dbReference type="GO" id="GO:0005829">
    <property type="term" value="C:cytosol"/>
    <property type="evidence" value="ECO:0007669"/>
    <property type="project" value="TreeGrafter"/>
</dbReference>
<evidence type="ECO:0000256" key="4">
    <source>
        <dbReference type="ARBA" id="ARBA00004752"/>
    </source>
</evidence>
<dbReference type="InterPro" id="IPR016167">
    <property type="entry name" value="FAD-bd_PCMH_sub1"/>
</dbReference>
<organism evidence="19">
    <name type="scientific">hydrothermal vent metagenome</name>
    <dbReference type="NCBI Taxonomy" id="652676"/>
    <lineage>
        <taxon>unclassified sequences</taxon>
        <taxon>metagenomes</taxon>
        <taxon>ecological metagenomes</taxon>
    </lineage>
</organism>
<dbReference type="AlphaFoldDB" id="A0A1W1DIR1"/>
<dbReference type="Pfam" id="PF02873">
    <property type="entry name" value="MurB_C"/>
    <property type="match status" value="1"/>
</dbReference>
<dbReference type="Gene3D" id="3.30.465.10">
    <property type="match status" value="1"/>
</dbReference>
<evidence type="ECO:0000256" key="11">
    <source>
        <dbReference type="ARBA" id="ARBA00022960"/>
    </source>
</evidence>
<feature type="domain" description="FAD-binding PCMH-type" evidence="17">
    <location>
        <begin position="9"/>
        <end position="170"/>
    </location>
</feature>
<keyword evidence="6" id="KW-0963">Cytoplasm</keyword>
<evidence type="ECO:0000256" key="14">
    <source>
        <dbReference type="ARBA" id="ARBA00023306"/>
    </source>
</evidence>
<evidence type="ECO:0000256" key="1">
    <source>
        <dbReference type="ARBA" id="ARBA00001974"/>
    </source>
</evidence>
<keyword evidence="15" id="KW-0961">Cell wall biogenesis/degradation</keyword>
<dbReference type="GO" id="GO:0071555">
    <property type="term" value="P:cell wall organization"/>
    <property type="evidence" value="ECO:0007669"/>
    <property type="project" value="UniProtKB-KW"/>
</dbReference>
<dbReference type="SUPFAM" id="SSF56194">
    <property type="entry name" value="Uridine diphospho-N-Acetylenolpyruvylglucosamine reductase, MurB, C-terminal domain"/>
    <property type="match status" value="1"/>
</dbReference>
<dbReference type="GO" id="GO:0071949">
    <property type="term" value="F:FAD binding"/>
    <property type="evidence" value="ECO:0007669"/>
    <property type="project" value="InterPro"/>
</dbReference>
<dbReference type="InterPro" id="IPR036318">
    <property type="entry name" value="FAD-bd_PCMH-like_sf"/>
</dbReference>
<keyword evidence="9" id="KW-0274">FAD</keyword>
<evidence type="ECO:0000256" key="7">
    <source>
        <dbReference type="ARBA" id="ARBA00022618"/>
    </source>
</evidence>
<evidence type="ECO:0000256" key="2">
    <source>
        <dbReference type="ARBA" id="ARBA00003921"/>
    </source>
</evidence>
<evidence type="ECO:0000256" key="3">
    <source>
        <dbReference type="ARBA" id="ARBA00004496"/>
    </source>
</evidence>
<evidence type="ECO:0000313" key="19">
    <source>
        <dbReference type="EMBL" id="SFV81204.1"/>
    </source>
</evidence>
<dbReference type="Pfam" id="PF01565">
    <property type="entry name" value="FAD_binding_4"/>
    <property type="match status" value="1"/>
</dbReference>
<dbReference type="InterPro" id="IPR016169">
    <property type="entry name" value="FAD-bd_PCMH_sub2"/>
</dbReference>
<dbReference type="GO" id="GO:0051301">
    <property type="term" value="P:cell division"/>
    <property type="evidence" value="ECO:0007669"/>
    <property type="project" value="UniProtKB-KW"/>
</dbReference>
<dbReference type="EMBL" id="FPHT01000072">
    <property type="protein sequence ID" value="SFV80316.1"/>
    <property type="molecule type" value="Genomic_DNA"/>
</dbReference>
<evidence type="ECO:0000313" key="18">
    <source>
        <dbReference type="EMBL" id="SFV80316.1"/>
    </source>
</evidence>
<dbReference type="EMBL" id="FPHU01000134">
    <property type="protein sequence ID" value="SFV81204.1"/>
    <property type="molecule type" value="Genomic_DNA"/>
</dbReference>
<evidence type="ECO:0000259" key="17">
    <source>
        <dbReference type="PROSITE" id="PS51387"/>
    </source>
</evidence>
<keyword evidence="10" id="KW-0521">NADP</keyword>
<dbReference type="UniPathway" id="UPA00219"/>
<reference evidence="19" key="1">
    <citation type="submission" date="2016-10" db="EMBL/GenBank/DDBJ databases">
        <authorList>
            <person name="de Groot N.N."/>
        </authorList>
    </citation>
    <scope>NUCLEOTIDE SEQUENCE</scope>
</reference>
<comment type="subcellular location">
    <subcellularLocation>
        <location evidence="3">Cytoplasm</location>
    </subcellularLocation>
</comment>
<dbReference type="Gene3D" id="3.90.78.10">
    <property type="entry name" value="UDP-N-acetylenolpyruvoylglucosamine reductase, C-terminal domain"/>
    <property type="match status" value="1"/>
</dbReference>
<dbReference type="NCBIfam" id="NF010480">
    <property type="entry name" value="PRK13905.1"/>
    <property type="match status" value="1"/>
</dbReference>
<comment type="pathway">
    <text evidence="4">Cell wall biogenesis; peptidoglycan biosynthesis.</text>
</comment>
<evidence type="ECO:0000256" key="5">
    <source>
        <dbReference type="ARBA" id="ARBA00012518"/>
    </source>
</evidence>
<evidence type="ECO:0000256" key="12">
    <source>
        <dbReference type="ARBA" id="ARBA00022984"/>
    </source>
</evidence>
<dbReference type="InterPro" id="IPR016166">
    <property type="entry name" value="FAD-bd_PCMH"/>
</dbReference>
<dbReference type="GO" id="GO:0008762">
    <property type="term" value="F:UDP-N-acetylmuramate dehydrogenase activity"/>
    <property type="evidence" value="ECO:0007669"/>
    <property type="project" value="UniProtKB-EC"/>
</dbReference>
<dbReference type="GO" id="GO:0008360">
    <property type="term" value="P:regulation of cell shape"/>
    <property type="evidence" value="ECO:0007669"/>
    <property type="project" value="UniProtKB-KW"/>
</dbReference>